<keyword evidence="1" id="KW-0812">Transmembrane</keyword>
<gene>
    <name evidence="2" type="ORF">VNE69_06036</name>
</gene>
<keyword evidence="3" id="KW-1185">Reference proteome</keyword>
<keyword evidence="1" id="KW-0472">Membrane</keyword>
<dbReference type="Proteomes" id="UP001334084">
    <property type="component" value="Chromosome 6"/>
</dbReference>
<accession>A0AAX4JCM8</accession>
<dbReference type="KEGG" id="vnx:VNE69_06036"/>
<dbReference type="AlphaFoldDB" id="A0AAX4JCM8"/>
<organism evidence="2 3">
    <name type="scientific">Vairimorpha necatrix</name>
    <dbReference type="NCBI Taxonomy" id="6039"/>
    <lineage>
        <taxon>Eukaryota</taxon>
        <taxon>Fungi</taxon>
        <taxon>Fungi incertae sedis</taxon>
        <taxon>Microsporidia</taxon>
        <taxon>Nosematidae</taxon>
        <taxon>Vairimorpha</taxon>
    </lineage>
</organism>
<sequence>MTINFHPNCDYSTEKIFDSGLSPYDVKYIGAFVWEALTNNKVFSEVLKNNGLYDSIYEGKHPAYKRYINLLLYTFDRELINDIPIYQQNPPSDEDFFVVQLKVFTIDLLRSIHLCYNDLTRRNPFRLIAQKLVDDNLCISVIDFKELPSVHYRKCEKLKNLYIMCHGQSNETVETLLEIEKAVISPDVCKGYEIGFDDIYSKRIIAYYEHFKRAKTTKAQNILASTVQIDTISSNNHNFMNATTNIDNVMNTTTTDNFDIYTTDNFDIYTTDNFDFSEVNNNFMNTINDTSDIRNTSTSSSNFMKSTNNIVNTAGDNSDINTKNTDFMNATIKNNDNIMNTTTTDNSDIYTTSTGNVDLINPKNSDSDIIFNTKTTDNNIIFNTSTDNYEFKNATTKNMNTKISDNSDLYTTSMSNFDFLNANNGIINTTKDTSYIQSTSTNSSNYMIPTSNSDNIIDTTEDVSDIYGTIRNGSDITSAANNIDNFENITTTDNYDSKFMDSMTKTNINDIIKAGNNFPLFTGIIMASILIITGCIIFLYVFDEKENITY</sequence>
<reference evidence="2" key="1">
    <citation type="journal article" date="2024" name="BMC Genomics">
        <title>Functional annotation of a divergent genome using sequence and structure-based similarity.</title>
        <authorList>
            <person name="Svedberg D."/>
            <person name="Winiger R.R."/>
            <person name="Berg A."/>
            <person name="Sharma H."/>
            <person name="Tellgren-Roth C."/>
            <person name="Debrunner-Vossbrinck B.A."/>
            <person name="Vossbrinck C.R."/>
            <person name="Barandun J."/>
        </authorList>
    </citation>
    <scope>NUCLEOTIDE SEQUENCE</scope>
    <source>
        <strain evidence="2">Illinois isolate</strain>
    </source>
</reference>
<proteinExistence type="predicted"/>
<feature type="transmembrane region" description="Helical" evidence="1">
    <location>
        <begin position="518"/>
        <end position="542"/>
    </location>
</feature>
<keyword evidence="1" id="KW-1133">Transmembrane helix</keyword>
<evidence type="ECO:0000313" key="2">
    <source>
        <dbReference type="EMBL" id="WUR03715.1"/>
    </source>
</evidence>
<dbReference type="GeneID" id="90541533"/>
<evidence type="ECO:0000313" key="3">
    <source>
        <dbReference type="Proteomes" id="UP001334084"/>
    </source>
</evidence>
<dbReference type="EMBL" id="CP142731">
    <property type="protein sequence ID" value="WUR03715.1"/>
    <property type="molecule type" value="Genomic_DNA"/>
</dbReference>
<protein>
    <submittedName>
        <fullName evidence="2">SP-containing membrane protein</fullName>
    </submittedName>
</protein>
<evidence type="ECO:0000256" key="1">
    <source>
        <dbReference type="SAM" id="Phobius"/>
    </source>
</evidence>
<name>A0AAX4JCM8_9MICR</name>
<dbReference type="RefSeq" id="XP_065329860.1">
    <property type="nucleotide sequence ID" value="XM_065473788.1"/>
</dbReference>